<dbReference type="Gene3D" id="2.60.40.10">
    <property type="entry name" value="Immunoglobulins"/>
    <property type="match status" value="1"/>
</dbReference>
<dbReference type="Pfam" id="PF18962">
    <property type="entry name" value="Por_Secre_tail"/>
    <property type="match status" value="1"/>
</dbReference>
<evidence type="ECO:0000259" key="3">
    <source>
        <dbReference type="Pfam" id="PF18962"/>
    </source>
</evidence>
<comment type="caution">
    <text evidence="4">The sequence shown here is derived from an EMBL/GenBank/DDBJ whole genome shotgun (WGS) entry which is preliminary data.</text>
</comment>
<evidence type="ECO:0000259" key="2">
    <source>
        <dbReference type="Pfam" id="PF07705"/>
    </source>
</evidence>
<gene>
    <name evidence="4" type="ORF">J0X19_07355</name>
</gene>
<reference evidence="4" key="1">
    <citation type="submission" date="2021-03" db="EMBL/GenBank/DDBJ databases">
        <authorList>
            <person name="Kim M.K."/>
        </authorList>
    </citation>
    <scope>NUCLEOTIDE SEQUENCE</scope>
    <source>
        <strain evidence="4">BT186</strain>
    </source>
</reference>
<dbReference type="Pfam" id="PF07705">
    <property type="entry name" value="CARDB"/>
    <property type="match status" value="1"/>
</dbReference>
<keyword evidence="1" id="KW-0732">Signal</keyword>
<proteinExistence type="predicted"/>
<evidence type="ECO:0000313" key="5">
    <source>
        <dbReference type="Proteomes" id="UP000664144"/>
    </source>
</evidence>
<name>A0A939EXK5_9BACT</name>
<organism evidence="4 5">
    <name type="scientific">Hymenobacter telluris</name>
    <dbReference type="NCBI Taxonomy" id="2816474"/>
    <lineage>
        <taxon>Bacteria</taxon>
        <taxon>Pseudomonadati</taxon>
        <taxon>Bacteroidota</taxon>
        <taxon>Cytophagia</taxon>
        <taxon>Cytophagales</taxon>
        <taxon>Hymenobacteraceae</taxon>
        <taxon>Hymenobacter</taxon>
    </lineage>
</organism>
<feature type="domain" description="CARDB" evidence="2">
    <location>
        <begin position="318"/>
        <end position="398"/>
    </location>
</feature>
<accession>A0A939EXK5</accession>
<dbReference type="InterPro" id="IPR011635">
    <property type="entry name" value="CARDB"/>
</dbReference>
<feature type="chain" id="PRO_5037873247" evidence="1">
    <location>
        <begin position="26"/>
        <end position="668"/>
    </location>
</feature>
<sequence length="668" mass="68855">MKNLYTASWQKLALAALFTAGAATAQGQDLLRATRLVNSNVDLSQSTQPNTANRTTANNYTASQGQNVAGTYTDLGTTGTAISTANFDDANSAAQNIGFTFSYNGVSFTQFVLNTNGFIKLGAVAPTSASDVSALLNSTDANIIAPASGVDLQGAADQTANPTEFRVVTTGTTGSRVCTIQFKNLRDKATAYTGGSVPPQFATMQFQIKLYEGTNTIEFVYGAWTATTSTPDYQQFLSGLKANALSSGTTITQADLAELSLLFKAPTQAWSTTAFTNTFTSGGQAYISGILAQNSVLPDAGRTYRFRVVPATDAAVQYIYALGKTQPGTPQIIRAVVRNLGSSALTNLAVVLNVAGANTFTNAVTVPSLAVGASTVVTFPAFTPTAVGTNTITVSVPADGGTTNDTQTYSQQIQNTTFAQYNPAQTTSTNSIGFGTGAGIIAVKFNTPAARTATSVAARIGGGTTSVGNTVYGVILDANGAIVGRSANYTIAAADLGTIKSFTLTTPAVLATGDFYAGLAQTANATTGYFPIASQEEAPTRTGVVYAVPLAGGAPTDVTTAPANANIGLPVIEAVVNLVQGTSAALNRAISMYPNPSTGVVKLDVRGANAKGQLHVQVINLLGQVVYTSSLQDNFTNEVNLSGLAGGIYTLKVQTGSEFTSRQLVLTK</sequence>
<dbReference type="EMBL" id="JAFLQZ010000003">
    <property type="protein sequence ID" value="MBO0357758.1"/>
    <property type="molecule type" value="Genomic_DNA"/>
</dbReference>
<evidence type="ECO:0000313" key="4">
    <source>
        <dbReference type="EMBL" id="MBO0357758.1"/>
    </source>
</evidence>
<feature type="domain" description="Secretion system C-terminal sorting" evidence="3">
    <location>
        <begin position="592"/>
        <end position="664"/>
    </location>
</feature>
<dbReference type="AlphaFoldDB" id="A0A939EXK5"/>
<dbReference type="Proteomes" id="UP000664144">
    <property type="component" value="Unassembled WGS sequence"/>
</dbReference>
<dbReference type="InterPro" id="IPR026444">
    <property type="entry name" value="Secre_tail"/>
</dbReference>
<dbReference type="NCBIfam" id="TIGR04183">
    <property type="entry name" value="Por_Secre_tail"/>
    <property type="match status" value="1"/>
</dbReference>
<evidence type="ECO:0000256" key="1">
    <source>
        <dbReference type="SAM" id="SignalP"/>
    </source>
</evidence>
<keyword evidence="5" id="KW-1185">Reference proteome</keyword>
<feature type="signal peptide" evidence="1">
    <location>
        <begin position="1"/>
        <end position="25"/>
    </location>
</feature>
<protein>
    <submittedName>
        <fullName evidence="4">T9SS type A sorting domain-containing protein</fullName>
    </submittedName>
</protein>
<dbReference type="InterPro" id="IPR013783">
    <property type="entry name" value="Ig-like_fold"/>
</dbReference>